<keyword evidence="7" id="KW-0472">Membrane</keyword>
<keyword evidence="4" id="KW-0677">Repeat</keyword>
<dbReference type="OrthoDB" id="5086500at2759"/>
<reference evidence="9 10" key="1">
    <citation type="journal article" date="2014" name="Genome Announc.">
        <title>Draft genome sequence of the pathogenic fungus Scedosporium apiospermum.</title>
        <authorList>
            <person name="Vandeputte P."/>
            <person name="Ghamrawi S."/>
            <person name="Rechenmann M."/>
            <person name="Iltis A."/>
            <person name="Giraud S."/>
            <person name="Fleury M."/>
            <person name="Thornton C."/>
            <person name="Delhaes L."/>
            <person name="Meyer W."/>
            <person name="Papon N."/>
            <person name="Bouchara J.P."/>
        </authorList>
    </citation>
    <scope>NUCLEOTIDE SEQUENCE [LARGE SCALE GENOMIC DNA]</scope>
    <source>
        <strain evidence="9 10">IHEM 14462</strain>
    </source>
</reference>
<evidence type="ECO:0000256" key="4">
    <source>
        <dbReference type="ARBA" id="ARBA00022737"/>
    </source>
</evidence>
<dbReference type="GO" id="GO:0005783">
    <property type="term" value="C:endoplasmic reticulum"/>
    <property type="evidence" value="ECO:0007669"/>
    <property type="project" value="UniProtKB-SubCell"/>
</dbReference>
<evidence type="ECO:0000256" key="2">
    <source>
        <dbReference type="ARBA" id="ARBA00004240"/>
    </source>
</evidence>
<comment type="caution">
    <text evidence="9">The sequence shown here is derived from an EMBL/GenBank/DDBJ whole genome shotgun (WGS) entry which is preliminary data.</text>
</comment>
<dbReference type="KEGG" id="sapo:SAPIO_CDS6481"/>
<keyword evidence="6" id="KW-0496">Mitochondrion</keyword>
<evidence type="ECO:0000256" key="7">
    <source>
        <dbReference type="ARBA" id="ARBA00023136"/>
    </source>
</evidence>
<dbReference type="SUPFAM" id="SSF82171">
    <property type="entry name" value="DPP6 N-terminal domain-like"/>
    <property type="match status" value="1"/>
</dbReference>
<dbReference type="InterPro" id="IPR056884">
    <property type="entry name" value="NPHP3-like_N"/>
</dbReference>
<dbReference type="PANTHER" id="PTHR48182">
    <property type="entry name" value="PROTEIN SERAC1"/>
    <property type="match status" value="1"/>
</dbReference>
<evidence type="ECO:0000313" key="9">
    <source>
        <dbReference type="EMBL" id="KEZ42064.1"/>
    </source>
</evidence>
<dbReference type="Pfam" id="PF24883">
    <property type="entry name" value="NPHP3_N"/>
    <property type="match status" value="1"/>
</dbReference>
<evidence type="ECO:0000256" key="3">
    <source>
        <dbReference type="ARBA" id="ARBA00004370"/>
    </source>
</evidence>
<evidence type="ECO:0000256" key="5">
    <source>
        <dbReference type="ARBA" id="ARBA00022824"/>
    </source>
</evidence>
<dbReference type="InterPro" id="IPR001680">
    <property type="entry name" value="WD40_rpt"/>
</dbReference>
<dbReference type="Pfam" id="PF00400">
    <property type="entry name" value="WD40"/>
    <property type="match status" value="2"/>
</dbReference>
<evidence type="ECO:0000256" key="1">
    <source>
        <dbReference type="ARBA" id="ARBA00004173"/>
    </source>
</evidence>
<evidence type="ECO:0000313" key="10">
    <source>
        <dbReference type="Proteomes" id="UP000028545"/>
    </source>
</evidence>
<dbReference type="GO" id="GO:0005739">
    <property type="term" value="C:mitochondrion"/>
    <property type="evidence" value="ECO:0007669"/>
    <property type="project" value="UniProtKB-SubCell"/>
</dbReference>
<dbReference type="RefSeq" id="XP_016641863.1">
    <property type="nucleotide sequence ID" value="XM_016788572.1"/>
</dbReference>
<dbReference type="Gene3D" id="2.130.10.10">
    <property type="entry name" value="YVTN repeat-like/Quinoprotein amine dehydrogenase"/>
    <property type="match status" value="2"/>
</dbReference>
<evidence type="ECO:0000256" key="6">
    <source>
        <dbReference type="ARBA" id="ARBA00023128"/>
    </source>
</evidence>
<protein>
    <recommendedName>
        <fullName evidence="8">Nephrocystin 3-like N-terminal domain-containing protein</fullName>
    </recommendedName>
</protein>
<gene>
    <name evidence="9" type="ORF">SAPIO_CDS6481</name>
</gene>
<dbReference type="InterPro" id="IPR029058">
    <property type="entry name" value="AB_hydrolase_fold"/>
</dbReference>
<keyword evidence="5" id="KW-0256">Endoplasmic reticulum</keyword>
<dbReference type="PANTHER" id="PTHR48182:SF2">
    <property type="entry name" value="PROTEIN SERAC1"/>
    <property type="match status" value="1"/>
</dbReference>
<dbReference type="InterPro" id="IPR052374">
    <property type="entry name" value="SERAC1"/>
</dbReference>
<dbReference type="SUPFAM" id="SSF53474">
    <property type="entry name" value="alpha/beta-Hydrolases"/>
    <property type="match status" value="1"/>
</dbReference>
<dbReference type="AlphaFoldDB" id="A0A084G402"/>
<comment type="subcellular location">
    <subcellularLocation>
        <location evidence="2">Endoplasmic reticulum</location>
    </subcellularLocation>
    <subcellularLocation>
        <location evidence="3">Membrane</location>
    </subcellularLocation>
    <subcellularLocation>
        <location evidence="1">Mitochondrion</location>
    </subcellularLocation>
</comment>
<sequence>MSDAGIHVIFDSAQDSQPPRKAEIDVIAVHGLNFLNSANHAQGTWTKGDKLWLRDFLPDQLPKPPRVMLFEYNSSPALGSSAIKVDDHARTLLQWLRVERRSDPQRPLVFICHSLGGIVVKSALVEAKLNTKYASILTSTRLLVFFATPHQGGNFASVGDIVAKIVGKGLRNPSNDLVDALKENSNEATRRYEQARHLFGKCPAINFYEGMSYGVAGIIVDKKSATLNLPGDLETQVAIQADHSDTCKFESASNLTCRLVMGTIVDELESALELEDDSSDNLSERNRICLANLWVTDPAHDRARSRAASRALQCHPSRLSIRKEYCRHWREREQGGLLWVTSGVEQERTALLCDIIDEVEGQSPNRIAYFFCQENDPRGDNALAILRSLVYLLIVQQTSLVSHVQAKFDVAGQNLFADRSAWVAICEIFTNMLMDINSPRVFLVVDALEHCKRGQASLLKLIIRSSSPRVRWIVSSNAGEEIGKQLQLDPLRTVLDLELDVTYEDLERRHRETIQGILSFNSEESQYCLRLLSIVLIAHKPLLLEELGVLAGLSSTESIAAAVRRCGSFLSVTDGTVNFANRFSKSYFSSPSAREVINQGPNPHGIIFRRSLAVMLETLHRNMYDLEDPAFDIDEDEKPDTNRLVSLGYSCIYWVDHLTQWLSTQDSQSVSELEDGGSVDGFLRSKYLYWLEALSFLGHLAAGKTAMEKLETLLRTGSSLHSFVCDAQRFLHRHEFLIRRWPLQLYVSALLFSPNSSVVKNLFDDNTPKGVMTKFTMDDGWVENFDGTYGNFGYAVVFSPNGAFIASVGAYDAIVRVWDAATGVCRHALAAHAKPVKEVIFSPNSKFVISSCGTRTMISEAETGNCHGMFDVESGLVALSPDSALIAFYERRSKQICLWDATTSSQRHLPAPPTRFFSPVSIQFSPDSQKIAAVDQCGKVYIWTLKDPVRIPIVASSFYPYSLAYFSPDGRHLALKIEAYHPRPDSLVLWDFQTDERRSVDLPRNGITSLVYSPDSRYIAAFNGDIIAVVNAQTVRLQYTLHACQSFKAAAFSSDSRLLAIACSDMTLMVDDIETGWTHKLRVGARLSRHQETLQILSFDQTGRYLTTEVGVIDLDLSPRVSGPIKREPYRDPVYMGPGLLSDGGWIVRGSEKIVRLPDNIGGAAKTWAVSGSTFAVSYAPTKVWVFDL</sequence>
<dbReference type="GO" id="GO:0016020">
    <property type="term" value="C:membrane"/>
    <property type="evidence" value="ECO:0007669"/>
    <property type="project" value="UniProtKB-SubCell"/>
</dbReference>
<dbReference type="EMBL" id="JOWA01000103">
    <property type="protein sequence ID" value="KEZ42064.1"/>
    <property type="molecule type" value="Genomic_DNA"/>
</dbReference>
<organism evidence="9 10">
    <name type="scientific">Pseudallescheria apiosperma</name>
    <name type="common">Scedosporium apiospermum</name>
    <dbReference type="NCBI Taxonomy" id="563466"/>
    <lineage>
        <taxon>Eukaryota</taxon>
        <taxon>Fungi</taxon>
        <taxon>Dikarya</taxon>
        <taxon>Ascomycota</taxon>
        <taxon>Pezizomycotina</taxon>
        <taxon>Sordariomycetes</taxon>
        <taxon>Hypocreomycetidae</taxon>
        <taxon>Microascales</taxon>
        <taxon>Microascaceae</taxon>
        <taxon>Scedosporium</taxon>
    </lineage>
</organism>
<feature type="domain" description="Nephrocystin 3-like N-terminal" evidence="8">
    <location>
        <begin position="323"/>
        <end position="476"/>
    </location>
</feature>
<name>A0A084G402_PSEDA</name>
<proteinExistence type="predicted"/>
<dbReference type="VEuPathDB" id="FungiDB:SAPIO_CDS6481"/>
<dbReference type="Gene3D" id="3.40.50.1820">
    <property type="entry name" value="alpha/beta hydrolase"/>
    <property type="match status" value="1"/>
</dbReference>
<dbReference type="HOGENOM" id="CLU_272040_0_0_1"/>
<evidence type="ECO:0000259" key="8">
    <source>
        <dbReference type="Pfam" id="PF24883"/>
    </source>
</evidence>
<keyword evidence="10" id="KW-1185">Reference proteome</keyword>
<accession>A0A084G402</accession>
<dbReference type="Proteomes" id="UP000028545">
    <property type="component" value="Unassembled WGS sequence"/>
</dbReference>
<dbReference type="InterPro" id="IPR015943">
    <property type="entry name" value="WD40/YVTN_repeat-like_dom_sf"/>
</dbReference>
<dbReference type="GeneID" id="27725553"/>
<dbReference type="SMART" id="SM00320">
    <property type="entry name" value="WD40"/>
    <property type="match status" value="5"/>
</dbReference>